<dbReference type="RefSeq" id="XP_037148300.1">
    <property type="nucleotide sequence ID" value="XM_037296318.1"/>
</dbReference>
<dbReference type="Proteomes" id="UP000593566">
    <property type="component" value="Unassembled WGS sequence"/>
</dbReference>
<reference evidence="2 3" key="1">
    <citation type="journal article" date="2020" name="Genomics">
        <title>Complete, high-quality genomes from long-read metagenomic sequencing of two wolf lichen thalli reveals enigmatic genome architecture.</title>
        <authorList>
            <person name="McKenzie S.K."/>
            <person name="Walston R.F."/>
            <person name="Allen J.L."/>
        </authorList>
    </citation>
    <scope>NUCLEOTIDE SEQUENCE [LARGE SCALE GENOMIC DNA]</scope>
    <source>
        <strain evidence="2">WasteWater1</strain>
    </source>
</reference>
<dbReference type="EMBL" id="JACCJB010000021">
    <property type="protein sequence ID" value="KAF6218865.1"/>
    <property type="molecule type" value="Genomic_DNA"/>
</dbReference>
<dbReference type="InterPro" id="IPR027417">
    <property type="entry name" value="P-loop_NTPase"/>
</dbReference>
<dbReference type="Pfam" id="PF17784">
    <property type="entry name" value="Sulfotransfer_4"/>
    <property type="match status" value="1"/>
</dbReference>
<proteinExistence type="predicted"/>
<protein>
    <recommendedName>
        <fullName evidence="4">Sulfotransferase</fullName>
    </recommendedName>
</protein>
<evidence type="ECO:0008006" key="4">
    <source>
        <dbReference type="Google" id="ProtNLM"/>
    </source>
</evidence>
<gene>
    <name evidence="2" type="ORF">HO133_005408</name>
</gene>
<evidence type="ECO:0000313" key="2">
    <source>
        <dbReference type="EMBL" id="KAF6218865.1"/>
    </source>
</evidence>
<keyword evidence="3" id="KW-1185">Reference proteome</keyword>
<dbReference type="GeneID" id="59333814"/>
<dbReference type="Gene3D" id="3.40.50.300">
    <property type="entry name" value="P-loop containing nucleotide triphosphate hydrolases"/>
    <property type="match status" value="1"/>
</dbReference>
<name>A0A8H6C8D9_9LECA</name>
<dbReference type="InterPro" id="IPR040632">
    <property type="entry name" value="Sulfotransfer_4"/>
</dbReference>
<accession>A0A8H6C8D9</accession>
<comment type="caution">
    <text evidence="2">The sequence shown here is derived from an EMBL/GenBank/DDBJ whole genome shotgun (WGS) entry which is preliminary data.</text>
</comment>
<sequence length="135" mass="15475">MSLPTDLAYRKRDIVSLKSTHHPLSRSKSSELAAMANNPSLSEKRAMTKEERFPELFVNTNIDRRICRRVVPLKVIVVGMPRTGTQSIRVALKQPGFNDTYHMDCLFENPPDIDLWRQAFLAKFKSQGEPFGKEQ</sequence>
<dbReference type="AlphaFoldDB" id="A0A8H6C8D9"/>
<feature type="region of interest" description="Disordered" evidence="1">
    <location>
        <begin position="20"/>
        <end position="46"/>
    </location>
</feature>
<organism evidence="2 3">
    <name type="scientific">Letharia lupina</name>
    <dbReference type="NCBI Taxonomy" id="560253"/>
    <lineage>
        <taxon>Eukaryota</taxon>
        <taxon>Fungi</taxon>
        <taxon>Dikarya</taxon>
        <taxon>Ascomycota</taxon>
        <taxon>Pezizomycotina</taxon>
        <taxon>Lecanoromycetes</taxon>
        <taxon>OSLEUM clade</taxon>
        <taxon>Lecanoromycetidae</taxon>
        <taxon>Lecanorales</taxon>
        <taxon>Lecanorineae</taxon>
        <taxon>Parmeliaceae</taxon>
        <taxon>Letharia</taxon>
    </lineage>
</organism>
<evidence type="ECO:0000256" key="1">
    <source>
        <dbReference type="SAM" id="MobiDB-lite"/>
    </source>
</evidence>
<evidence type="ECO:0000313" key="3">
    <source>
        <dbReference type="Proteomes" id="UP000593566"/>
    </source>
</evidence>